<accession>A0ABU0ARD1</accession>
<evidence type="ECO:0000313" key="1">
    <source>
        <dbReference type="EMBL" id="MDQ0273838.1"/>
    </source>
</evidence>
<dbReference type="PANTHER" id="PTHR47271">
    <property type="entry name" value="ARGININE DEIMINASE"/>
    <property type="match status" value="1"/>
</dbReference>
<proteinExistence type="predicted"/>
<evidence type="ECO:0000313" key="2">
    <source>
        <dbReference type="Proteomes" id="UP001238088"/>
    </source>
</evidence>
<name>A0ABU0ARD1_9BACI</name>
<dbReference type="Gene3D" id="3.75.10.10">
    <property type="entry name" value="L-arginine/glycine Amidinotransferase, Chain A"/>
    <property type="match status" value="1"/>
</dbReference>
<comment type="caution">
    <text evidence="1">The sequence shown here is derived from an EMBL/GenBank/DDBJ whole genome shotgun (WGS) entry which is preliminary data.</text>
</comment>
<reference evidence="1 2" key="1">
    <citation type="submission" date="2023-07" db="EMBL/GenBank/DDBJ databases">
        <title>Genomic Encyclopedia of Type Strains, Phase IV (KMG-IV): sequencing the most valuable type-strain genomes for metagenomic binning, comparative biology and taxonomic classification.</title>
        <authorList>
            <person name="Goeker M."/>
        </authorList>
    </citation>
    <scope>NUCLEOTIDE SEQUENCE [LARGE SCALE GENOMIC DNA]</scope>
    <source>
        <strain evidence="1 2">DSM 23494</strain>
    </source>
</reference>
<dbReference type="EMBL" id="JAUSUB010000053">
    <property type="protein sequence ID" value="MDQ0273838.1"/>
    <property type="molecule type" value="Genomic_DNA"/>
</dbReference>
<dbReference type="Proteomes" id="UP001238088">
    <property type="component" value="Unassembled WGS sequence"/>
</dbReference>
<organism evidence="1 2">
    <name type="scientific">Cytobacillus purgationiresistens</name>
    <dbReference type="NCBI Taxonomy" id="863449"/>
    <lineage>
        <taxon>Bacteria</taxon>
        <taxon>Bacillati</taxon>
        <taxon>Bacillota</taxon>
        <taxon>Bacilli</taxon>
        <taxon>Bacillales</taxon>
        <taxon>Bacillaceae</taxon>
        <taxon>Cytobacillus</taxon>
    </lineage>
</organism>
<dbReference type="RefSeq" id="WP_307480470.1">
    <property type="nucleotide sequence ID" value="NZ_JAUSUB010000053.1"/>
</dbReference>
<keyword evidence="2" id="KW-1185">Reference proteome</keyword>
<dbReference type="PANTHER" id="PTHR47271:SF2">
    <property type="entry name" value="ARGININE DEIMINASE"/>
    <property type="match status" value="1"/>
</dbReference>
<gene>
    <name evidence="1" type="ORF">J2S17_005787</name>
</gene>
<dbReference type="Pfam" id="PF19420">
    <property type="entry name" value="DDAH_eukar"/>
    <property type="match status" value="1"/>
</dbReference>
<dbReference type="SUPFAM" id="SSF55909">
    <property type="entry name" value="Pentein"/>
    <property type="match status" value="1"/>
</dbReference>
<sequence length="283" mass="32528">MLMNKEKAGCHTEYDPLKAVILCEPTFMNIDSKINETQRRYSDKGFNVQIAIEQHRHFVKTLEEHGIEIILLPPQEEFPEQVFTRDIGFTLADTVFVAEMSAEVRRGEDEILKQWLLKREIPFKNVHKHRIEGGDVIIDGKTIYIGQSDRTEISAIEYIQDLLPNFEVIPVPFTDTYLHLDCVFNIISPTDALLFPGEIESETVKYLSSRYNIIEVTKEEQFTLGTNVLSIGNKKVLSQPINQNINKKLREHGYKVIEVDITEIIKSGGAFRCCTMPIKRESI</sequence>
<protein>
    <submittedName>
        <fullName evidence="1">N-dimethylarginine dimethylaminohydrolase</fullName>
    </submittedName>
</protein>